<gene>
    <name evidence="1" type="ORF">S03H2_65278</name>
</gene>
<evidence type="ECO:0000313" key="1">
    <source>
        <dbReference type="EMBL" id="GAH85501.1"/>
    </source>
</evidence>
<protein>
    <submittedName>
        <fullName evidence="1">Uncharacterized protein</fullName>
    </submittedName>
</protein>
<organism evidence="1">
    <name type="scientific">marine sediment metagenome</name>
    <dbReference type="NCBI Taxonomy" id="412755"/>
    <lineage>
        <taxon>unclassified sequences</taxon>
        <taxon>metagenomes</taxon>
        <taxon>ecological metagenomes</taxon>
    </lineage>
</organism>
<reference evidence="1" key="1">
    <citation type="journal article" date="2014" name="Front. Microbiol.">
        <title>High frequency of phylogenetically diverse reductive dehalogenase-homologous genes in deep subseafloor sedimentary metagenomes.</title>
        <authorList>
            <person name="Kawai M."/>
            <person name="Futagami T."/>
            <person name="Toyoda A."/>
            <person name="Takaki Y."/>
            <person name="Nishi S."/>
            <person name="Hori S."/>
            <person name="Arai W."/>
            <person name="Tsubouchi T."/>
            <person name="Morono Y."/>
            <person name="Uchiyama I."/>
            <person name="Ito T."/>
            <person name="Fujiyama A."/>
            <person name="Inagaki F."/>
            <person name="Takami H."/>
        </authorList>
    </citation>
    <scope>NUCLEOTIDE SEQUENCE</scope>
    <source>
        <strain evidence="1">Expedition CK06-06</strain>
    </source>
</reference>
<dbReference type="EMBL" id="BARU01042493">
    <property type="protein sequence ID" value="GAH85501.1"/>
    <property type="molecule type" value="Genomic_DNA"/>
</dbReference>
<feature type="non-terminal residue" evidence="1">
    <location>
        <position position="100"/>
    </location>
</feature>
<sequence>MADDVWQTKCDAKEEIIKLEPKIDLLHDVLGFGRFEEITMTSDGYFLGRERGDIGFNHFLGQPSDAAKGRTKELFSKLSKCSQGYVLAMLRGKEIRPRDV</sequence>
<comment type="caution">
    <text evidence="1">The sequence shown here is derived from an EMBL/GenBank/DDBJ whole genome shotgun (WGS) entry which is preliminary data.</text>
</comment>
<proteinExistence type="predicted"/>
<dbReference type="AlphaFoldDB" id="X1ISV1"/>
<accession>X1ISV1</accession>
<name>X1ISV1_9ZZZZ</name>